<dbReference type="EMBL" id="JBEHZE010000001">
    <property type="protein sequence ID" value="MEX6633822.1"/>
    <property type="molecule type" value="Genomic_DNA"/>
</dbReference>
<feature type="signal peptide" evidence="1">
    <location>
        <begin position="1"/>
        <end position="22"/>
    </location>
</feature>
<dbReference type="Pfam" id="PF12276">
    <property type="entry name" value="DUF3617"/>
    <property type="match status" value="1"/>
</dbReference>
<dbReference type="InterPro" id="IPR022061">
    <property type="entry name" value="DUF3617"/>
</dbReference>
<keyword evidence="3" id="KW-1185">Reference proteome</keyword>
<evidence type="ECO:0000313" key="3">
    <source>
        <dbReference type="Proteomes" id="UP001560685"/>
    </source>
</evidence>
<reference evidence="2 3" key="1">
    <citation type="submission" date="2024-05" db="EMBL/GenBank/DDBJ databases">
        <title>Three bacterial strains, DH-69, EH-24, and ECK-19 isolated from coastal sediments.</title>
        <authorList>
            <person name="Ye Y.-Q."/>
            <person name="Du Z.-J."/>
        </authorList>
    </citation>
    <scope>NUCLEOTIDE SEQUENCE [LARGE SCALE GENOMIC DNA]</scope>
    <source>
        <strain evidence="2 3">ECK-19</strain>
    </source>
</reference>
<comment type="caution">
    <text evidence="2">The sequence shown here is derived from an EMBL/GenBank/DDBJ whole genome shotgun (WGS) entry which is preliminary data.</text>
</comment>
<dbReference type="PROSITE" id="PS51257">
    <property type="entry name" value="PROKAR_LIPOPROTEIN"/>
    <property type="match status" value="1"/>
</dbReference>
<evidence type="ECO:0000313" key="2">
    <source>
        <dbReference type="EMBL" id="MEX6633822.1"/>
    </source>
</evidence>
<feature type="chain" id="PRO_5045925404" evidence="1">
    <location>
        <begin position="23"/>
        <end position="176"/>
    </location>
</feature>
<proteinExistence type="predicted"/>
<dbReference type="RefSeq" id="WP_369313825.1">
    <property type="nucleotide sequence ID" value="NZ_JBEHZE010000001.1"/>
</dbReference>
<gene>
    <name evidence="2" type="ORF">ABFZ84_09715</name>
</gene>
<accession>A0ABV3Z6J4</accession>
<organism evidence="2 3">
    <name type="scientific">Hyphococcus lacteus</name>
    <dbReference type="NCBI Taxonomy" id="3143536"/>
    <lineage>
        <taxon>Bacteria</taxon>
        <taxon>Pseudomonadati</taxon>
        <taxon>Pseudomonadota</taxon>
        <taxon>Alphaproteobacteria</taxon>
        <taxon>Parvularculales</taxon>
        <taxon>Parvularculaceae</taxon>
        <taxon>Hyphococcus</taxon>
    </lineage>
</organism>
<protein>
    <submittedName>
        <fullName evidence="2">DUF3617 family protein</fullName>
    </submittedName>
</protein>
<name>A0ABV3Z6J4_9PROT</name>
<sequence length="176" mass="19494">MNIVFKTVWAFILCGVMTLVVGCTETTDPTTQEPVDPKPGQYEITLSGAGLMKNMKEEPHSYCLYESERDAFPHMLAKNYYELHPGCRAKHDPREGNAISGVISCSADPKMATGMNSFVYKGVVGEERTKVDVQIKFDAQLKQGAGGEMSDTQLKLAMKAMERMRFVIKAVRTGDC</sequence>
<evidence type="ECO:0000256" key="1">
    <source>
        <dbReference type="SAM" id="SignalP"/>
    </source>
</evidence>
<dbReference type="Proteomes" id="UP001560685">
    <property type="component" value="Unassembled WGS sequence"/>
</dbReference>
<keyword evidence="1" id="KW-0732">Signal</keyword>